<dbReference type="AlphaFoldDB" id="A0A2S7ZNS5"/>
<keyword evidence="1" id="KW-1133">Transmembrane helix</keyword>
<feature type="transmembrane region" description="Helical" evidence="1">
    <location>
        <begin position="77"/>
        <end position="96"/>
    </location>
</feature>
<reference evidence="2 3" key="1">
    <citation type="submission" date="2018-01" db="EMBL/GenBank/DDBJ databases">
        <title>Draft genome sequences of clinical isolates and type strains of oral Veillonella including Veillonella infantum sp., nov.</title>
        <authorList>
            <person name="Mashima I."/>
            <person name="Liao Y.-C."/>
            <person name="Sabharwal A."/>
            <person name="Haase E.M."/>
            <person name="Nakazawa F."/>
            <person name="Scannapieco F.A."/>
        </authorList>
    </citation>
    <scope>NUCLEOTIDE SEQUENCE [LARGE SCALE GENOMIC DNA]</scope>
    <source>
        <strain evidence="2 3">Y6</strain>
    </source>
</reference>
<evidence type="ECO:0000256" key="1">
    <source>
        <dbReference type="SAM" id="Phobius"/>
    </source>
</evidence>
<evidence type="ECO:0000313" key="3">
    <source>
        <dbReference type="Proteomes" id="UP000238877"/>
    </source>
</evidence>
<keyword evidence="1" id="KW-0812">Transmembrane</keyword>
<comment type="caution">
    <text evidence="2">The sequence shown here is derived from an EMBL/GenBank/DDBJ whole genome shotgun (WGS) entry which is preliminary data.</text>
</comment>
<organism evidence="2 3">
    <name type="scientific">Veillonella tobetsuensis</name>
    <dbReference type="NCBI Taxonomy" id="1110546"/>
    <lineage>
        <taxon>Bacteria</taxon>
        <taxon>Bacillati</taxon>
        <taxon>Bacillota</taxon>
        <taxon>Negativicutes</taxon>
        <taxon>Veillonellales</taxon>
        <taxon>Veillonellaceae</taxon>
        <taxon>Veillonella</taxon>
    </lineage>
</organism>
<accession>A0A2S7ZNS5</accession>
<sequence>MLHDFLVSYTWWIIPVFSFFCIILGYKFHIKGFDYSIRLSGGNFFAYSFMSIIGFYLDIFLFSRLNAIENISYGSYLIYYILIYLLGVFSISWYFLAGMRRIQSISSIPAWSYPIFLIVVGIVSNYIDEVLNLIFIAHLYMIFAKSKT</sequence>
<protein>
    <submittedName>
        <fullName evidence="2">Uncharacterized protein</fullName>
    </submittedName>
</protein>
<dbReference type="EMBL" id="PPDF01000012">
    <property type="protein sequence ID" value="PQL24891.1"/>
    <property type="molecule type" value="Genomic_DNA"/>
</dbReference>
<dbReference type="RefSeq" id="WP_105093257.1">
    <property type="nucleotide sequence ID" value="NZ_PPDF01000012.1"/>
</dbReference>
<keyword evidence="1" id="KW-0472">Membrane</keyword>
<proteinExistence type="predicted"/>
<feature type="transmembrane region" description="Helical" evidence="1">
    <location>
        <begin position="44"/>
        <end position="65"/>
    </location>
</feature>
<feature type="transmembrane region" description="Helical" evidence="1">
    <location>
        <begin position="6"/>
        <end position="24"/>
    </location>
</feature>
<name>A0A2S7ZNS5_9FIRM</name>
<dbReference type="Proteomes" id="UP000238877">
    <property type="component" value="Unassembled WGS sequence"/>
</dbReference>
<feature type="transmembrane region" description="Helical" evidence="1">
    <location>
        <begin position="108"/>
        <end position="127"/>
    </location>
</feature>
<gene>
    <name evidence="2" type="ORF">VTHSUH11_07870</name>
</gene>
<evidence type="ECO:0000313" key="2">
    <source>
        <dbReference type="EMBL" id="PQL24891.1"/>
    </source>
</evidence>